<gene>
    <name evidence="2" type="ORF">ATI61_103199</name>
</gene>
<accession>A0ABX9K603</accession>
<feature type="transmembrane region" description="Helical" evidence="1">
    <location>
        <begin position="86"/>
        <end position="106"/>
    </location>
</feature>
<dbReference type="Proteomes" id="UP000256345">
    <property type="component" value="Unassembled WGS sequence"/>
</dbReference>
<keyword evidence="3" id="KW-1185">Reference proteome</keyword>
<dbReference type="InterPro" id="IPR019286">
    <property type="entry name" value="DUF2339_TM"/>
</dbReference>
<sequence length="233" mass="24394">MNATMSTKWDVRVLAAAGAGMMGLAGVFLWRDLQVPHELLLAVAAVLASALALAEVPRHRPLVGPIALLLTGLSGGLWYAATKSGLLLTGLGLTVLASAVTVARTWRHTGTREDKVQACLLWYGLAAAVLASSWAFYFHFFTLGFAADDLGRRLVLTLGWLAAGVGLVVYGRLRGESVIRDAGFAFIAVALGKALAYDTTHLSGTLRVACFAGAGALMLGGAWLSTPRTARSA</sequence>
<keyword evidence="1" id="KW-0812">Transmembrane</keyword>
<feature type="transmembrane region" description="Helical" evidence="1">
    <location>
        <begin position="182"/>
        <end position="200"/>
    </location>
</feature>
<feature type="transmembrane region" description="Helical" evidence="1">
    <location>
        <begin position="118"/>
        <end position="138"/>
    </location>
</feature>
<feature type="transmembrane region" description="Helical" evidence="1">
    <location>
        <begin position="150"/>
        <end position="170"/>
    </location>
</feature>
<dbReference type="RefSeq" id="WP_169800685.1">
    <property type="nucleotide sequence ID" value="NZ_CP011509.1"/>
</dbReference>
<keyword evidence="1" id="KW-1133">Transmembrane helix</keyword>
<feature type="transmembrane region" description="Helical" evidence="1">
    <location>
        <begin position="61"/>
        <end position="80"/>
    </location>
</feature>
<dbReference type="EMBL" id="QUMU01000003">
    <property type="protein sequence ID" value="REG34306.1"/>
    <property type="molecule type" value="Genomic_DNA"/>
</dbReference>
<proteinExistence type="predicted"/>
<dbReference type="Pfam" id="PF10101">
    <property type="entry name" value="DUF2339"/>
    <property type="match status" value="1"/>
</dbReference>
<evidence type="ECO:0000313" key="3">
    <source>
        <dbReference type="Proteomes" id="UP000256345"/>
    </source>
</evidence>
<feature type="transmembrane region" description="Helical" evidence="1">
    <location>
        <begin position="12"/>
        <end position="30"/>
    </location>
</feature>
<comment type="caution">
    <text evidence="2">The sequence shown here is derived from an EMBL/GenBank/DDBJ whole genome shotgun (WGS) entry which is preliminary data.</text>
</comment>
<reference evidence="2 3" key="1">
    <citation type="submission" date="2018-08" db="EMBL/GenBank/DDBJ databases">
        <title>Genomic Encyclopedia of Archaeal and Bacterial Type Strains, Phase II (KMG-II): from individual species to whole genera.</title>
        <authorList>
            <person name="Goeker M."/>
        </authorList>
    </citation>
    <scope>NUCLEOTIDE SEQUENCE [LARGE SCALE GENOMIC DNA]</scope>
    <source>
        <strain evidence="2 3">DSM 2261</strain>
    </source>
</reference>
<feature type="transmembrane region" description="Helical" evidence="1">
    <location>
        <begin position="206"/>
        <end position="224"/>
    </location>
</feature>
<organism evidence="2 3">
    <name type="scientific">Archangium gephyra</name>
    <dbReference type="NCBI Taxonomy" id="48"/>
    <lineage>
        <taxon>Bacteria</taxon>
        <taxon>Pseudomonadati</taxon>
        <taxon>Myxococcota</taxon>
        <taxon>Myxococcia</taxon>
        <taxon>Myxococcales</taxon>
        <taxon>Cystobacterineae</taxon>
        <taxon>Archangiaceae</taxon>
        <taxon>Archangium</taxon>
    </lineage>
</organism>
<name>A0ABX9K603_9BACT</name>
<feature type="transmembrane region" description="Helical" evidence="1">
    <location>
        <begin position="36"/>
        <end position="54"/>
    </location>
</feature>
<evidence type="ECO:0000256" key="1">
    <source>
        <dbReference type="SAM" id="Phobius"/>
    </source>
</evidence>
<evidence type="ECO:0000313" key="2">
    <source>
        <dbReference type="EMBL" id="REG34306.1"/>
    </source>
</evidence>
<protein>
    <submittedName>
        <fullName evidence="2">Membrane protein DUF2339</fullName>
    </submittedName>
</protein>
<keyword evidence="1" id="KW-0472">Membrane</keyword>